<evidence type="ECO:0000313" key="3">
    <source>
        <dbReference type="EMBL" id="CAD8679009.1"/>
    </source>
</evidence>
<dbReference type="InterPro" id="IPR036779">
    <property type="entry name" value="LysM_dom_sf"/>
</dbReference>
<feature type="domain" description="LysM" evidence="2">
    <location>
        <begin position="126"/>
        <end position="170"/>
    </location>
</feature>
<organism evidence="3">
    <name type="scientific">Pyramimonas obovata</name>
    <dbReference type="NCBI Taxonomy" id="1411642"/>
    <lineage>
        <taxon>Eukaryota</taxon>
        <taxon>Viridiplantae</taxon>
        <taxon>Chlorophyta</taxon>
        <taxon>Pyramimonadophyceae</taxon>
        <taxon>Pyramimonadales</taxon>
        <taxon>Pyramimonadaceae</taxon>
        <taxon>Pyramimonas</taxon>
        <taxon>Pyramimonas incertae sedis</taxon>
    </lineage>
</organism>
<sequence length="240" mass="26139">MSMASRIGARTVITRPHQQDAGMLRLASTPKSVQSKSGLLVHASYSASELSPRFSTRPYTVREGDTLFQIAKKRGISIDQMKALNARLDLNTELLHPGDTILLPAGKLSERDLQILSGIGKGSNMRIYSVRKGENIESIASNRGIPLSEVEKLNPDTNLSKLVGGENLLLPAGFYTKREKEVLSQVMPETALMTPKEGKSAILIPAAIIVMLLGLGITAASSKRFKRKLKKLMKSASQEE</sequence>
<dbReference type="Gene3D" id="3.10.350.10">
    <property type="entry name" value="LysM domain"/>
    <property type="match status" value="2"/>
</dbReference>
<keyword evidence="1" id="KW-0472">Membrane</keyword>
<name>A0A7S0WQV1_9CHLO</name>
<accession>A0A7S0WQV1</accession>
<dbReference type="PANTHER" id="PTHR33734">
    <property type="entry name" value="LYSM DOMAIN-CONTAINING GPI-ANCHORED PROTEIN 2"/>
    <property type="match status" value="1"/>
</dbReference>
<dbReference type="InterPro" id="IPR018392">
    <property type="entry name" value="LysM"/>
</dbReference>
<dbReference type="CDD" id="cd00118">
    <property type="entry name" value="LysM"/>
    <property type="match status" value="2"/>
</dbReference>
<feature type="transmembrane region" description="Helical" evidence="1">
    <location>
        <begin position="202"/>
        <end position="221"/>
    </location>
</feature>
<gene>
    <name evidence="3" type="ORF">POBO1169_LOCUS14346</name>
</gene>
<dbReference type="AlphaFoldDB" id="A0A7S0WQV1"/>
<dbReference type="SUPFAM" id="SSF54106">
    <property type="entry name" value="LysM domain"/>
    <property type="match status" value="2"/>
</dbReference>
<keyword evidence="1" id="KW-1133">Transmembrane helix</keyword>
<dbReference type="PROSITE" id="PS51782">
    <property type="entry name" value="LYSM"/>
    <property type="match status" value="2"/>
</dbReference>
<dbReference type="SMART" id="SM00257">
    <property type="entry name" value="LysM"/>
    <property type="match status" value="2"/>
</dbReference>
<evidence type="ECO:0000259" key="2">
    <source>
        <dbReference type="PROSITE" id="PS51782"/>
    </source>
</evidence>
<protein>
    <recommendedName>
        <fullName evidence="2">LysM domain-containing protein</fullName>
    </recommendedName>
</protein>
<dbReference type="PANTHER" id="PTHR33734:SF22">
    <property type="entry name" value="MEMBRANE-BOUND LYTIC MUREIN TRANSGLYCOSYLASE D"/>
    <property type="match status" value="1"/>
</dbReference>
<feature type="domain" description="LysM" evidence="2">
    <location>
        <begin position="57"/>
        <end position="103"/>
    </location>
</feature>
<keyword evidence="1" id="KW-0812">Transmembrane</keyword>
<dbReference type="Pfam" id="PF01476">
    <property type="entry name" value="LysM"/>
    <property type="match status" value="2"/>
</dbReference>
<proteinExistence type="predicted"/>
<evidence type="ECO:0000256" key="1">
    <source>
        <dbReference type="SAM" id="Phobius"/>
    </source>
</evidence>
<reference evidence="3" key="1">
    <citation type="submission" date="2021-01" db="EMBL/GenBank/DDBJ databases">
        <authorList>
            <person name="Corre E."/>
            <person name="Pelletier E."/>
            <person name="Niang G."/>
            <person name="Scheremetjew M."/>
            <person name="Finn R."/>
            <person name="Kale V."/>
            <person name="Holt S."/>
            <person name="Cochrane G."/>
            <person name="Meng A."/>
            <person name="Brown T."/>
            <person name="Cohen L."/>
        </authorList>
    </citation>
    <scope>NUCLEOTIDE SEQUENCE</scope>
    <source>
        <strain evidence="3">CCMP722</strain>
    </source>
</reference>
<dbReference type="EMBL" id="HBFA01028371">
    <property type="protein sequence ID" value="CAD8679009.1"/>
    <property type="molecule type" value="Transcribed_RNA"/>
</dbReference>